<dbReference type="AlphaFoldDB" id="A0A4P8IQE0"/>
<dbReference type="OrthoDB" id="8926609at2"/>
<proteinExistence type="predicted"/>
<keyword evidence="2" id="KW-1185">Reference proteome</keyword>
<reference evidence="1 2" key="1">
    <citation type="submission" date="2019-05" db="EMBL/GenBank/DDBJ databases">
        <title>Burkholderia sp. DHOD12, isolated from subtropical forest soil.</title>
        <authorList>
            <person name="Gao Z.-H."/>
            <person name="Qiu L.-H."/>
        </authorList>
    </citation>
    <scope>NUCLEOTIDE SEQUENCE [LARGE SCALE GENOMIC DNA]</scope>
    <source>
        <strain evidence="1 2">DHOD12</strain>
    </source>
</reference>
<evidence type="ECO:0000313" key="2">
    <source>
        <dbReference type="Proteomes" id="UP000298656"/>
    </source>
</evidence>
<dbReference type="EMBL" id="CP040077">
    <property type="protein sequence ID" value="QCP50227.1"/>
    <property type="molecule type" value="Genomic_DNA"/>
</dbReference>
<accession>A0A4P8IQE0</accession>
<sequence>MATAGKSLRRMVEHWLSPEPGQRVRVTEFRNKHARYQRYVRIETSKASGPVALIFFRHQDGTWCIYPPRPEFPTMRVA</sequence>
<organism evidence="1 2">
    <name type="scientific">Trinickia violacea</name>
    <dbReference type="NCBI Taxonomy" id="2571746"/>
    <lineage>
        <taxon>Bacteria</taxon>
        <taxon>Pseudomonadati</taxon>
        <taxon>Pseudomonadota</taxon>
        <taxon>Betaproteobacteria</taxon>
        <taxon>Burkholderiales</taxon>
        <taxon>Burkholderiaceae</taxon>
        <taxon>Trinickia</taxon>
    </lineage>
</organism>
<gene>
    <name evidence="1" type="ORF">FAZ95_14185</name>
</gene>
<evidence type="ECO:0000313" key="1">
    <source>
        <dbReference type="EMBL" id="QCP50227.1"/>
    </source>
</evidence>
<name>A0A4P8IQE0_9BURK</name>
<dbReference type="KEGG" id="tvl:FAZ95_14185"/>
<dbReference type="Proteomes" id="UP000298656">
    <property type="component" value="Chromosome 1"/>
</dbReference>
<protein>
    <submittedName>
        <fullName evidence="1">Uncharacterized protein</fullName>
    </submittedName>
</protein>